<dbReference type="EC" id="4.1.2.4" evidence="6"/>
<proteinExistence type="inferred from homology"/>
<evidence type="ECO:0000256" key="2">
    <source>
        <dbReference type="ARBA" id="ARBA00022490"/>
    </source>
</evidence>
<dbReference type="Proteomes" id="UP001597441">
    <property type="component" value="Unassembled WGS sequence"/>
</dbReference>
<comment type="catalytic activity">
    <reaction evidence="5 6">
        <text>2-deoxy-D-ribose 5-phosphate = D-glyceraldehyde 3-phosphate + acetaldehyde</text>
        <dbReference type="Rhea" id="RHEA:12821"/>
        <dbReference type="ChEBI" id="CHEBI:15343"/>
        <dbReference type="ChEBI" id="CHEBI:59776"/>
        <dbReference type="ChEBI" id="CHEBI:62877"/>
        <dbReference type="EC" id="4.1.2.4"/>
    </reaction>
</comment>
<dbReference type="HAMAP" id="MF_00114">
    <property type="entry name" value="DeoC_type1"/>
    <property type="match status" value="1"/>
</dbReference>
<comment type="pathway">
    <text evidence="6">Carbohydrate degradation; 2-deoxy-D-ribose 1-phosphate degradation; D-glyceraldehyde 3-phosphate and acetaldehyde from 2-deoxy-alpha-D-ribose 1-phosphate: step 2/2.</text>
</comment>
<evidence type="ECO:0000256" key="3">
    <source>
        <dbReference type="ARBA" id="ARBA00023239"/>
    </source>
</evidence>
<evidence type="ECO:0000313" key="7">
    <source>
        <dbReference type="EMBL" id="MFD2534044.1"/>
    </source>
</evidence>
<evidence type="ECO:0000256" key="5">
    <source>
        <dbReference type="ARBA" id="ARBA00048791"/>
    </source>
</evidence>
<dbReference type="GO" id="GO:0004139">
    <property type="term" value="F:deoxyribose-phosphate aldolase activity"/>
    <property type="evidence" value="ECO:0007669"/>
    <property type="project" value="UniProtKB-EC"/>
</dbReference>
<dbReference type="InterPro" id="IPR013785">
    <property type="entry name" value="Aldolase_TIM"/>
</dbReference>
<comment type="similarity">
    <text evidence="1 6">Belongs to the DeoC/FbaB aldolase family. DeoC type 1 subfamily.</text>
</comment>
<dbReference type="PANTHER" id="PTHR10889:SF1">
    <property type="entry name" value="DEOXYRIBOSE-PHOSPHATE ALDOLASE"/>
    <property type="match status" value="1"/>
</dbReference>
<keyword evidence="2 6" id="KW-0963">Cytoplasm</keyword>
<evidence type="ECO:0000256" key="6">
    <source>
        <dbReference type="HAMAP-Rule" id="MF_00114"/>
    </source>
</evidence>
<comment type="function">
    <text evidence="6">Catalyzes a reversible aldol reaction between acetaldehyde and D-glyceraldehyde 3-phosphate to generate 2-deoxy-D-ribose 5-phosphate.</text>
</comment>
<dbReference type="PIRSF" id="PIRSF001357">
    <property type="entry name" value="DeoC"/>
    <property type="match status" value="1"/>
</dbReference>
<dbReference type="InterPro" id="IPR028581">
    <property type="entry name" value="DeoC_typeI"/>
</dbReference>
<dbReference type="SUPFAM" id="SSF51569">
    <property type="entry name" value="Aldolase"/>
    <property type="match status" value="1"/>
</dbReference>
<evidence type="ECO:0000313" key="8">
    <source>
        <dbReference type="Proteomes" id="UP001597441"/>
    </source>
</evidence>
<feature type="active site" description="Schiff-base intermediate with acetaldehyde" evidence="6">
    <location>
        <position position="151"/>
    </location>
</feature>
<name>A0ABW5JMX7_9FLAO</name>
<protein>
    <recommendedName>
        <fullName evidence="6">Deoxyribose-phosphate aldolase</fullName>
        <shortName evidence="6">DERA</shortName>
        <ecNumber evidence="6">4.1.2.4</ecNumber>
    </recommendedName>
    <alternativeName>
        <fullName evidence="6">2-deoxy-D-ribose 5-phosphate aldolase</fullName>
    </alternativeName>
    <alternativeName>
        <fullName evidence="6">Phosphodeoxyriboaldolase</fullName>
        <shortName evidence="6">Deoxyriboaldolase</shortName>
    </alternativeName>
</protein>
<dbReference type="EMBL" id="JBHULK010000001">
    <property type="protein sequence ID" value="MFD2534044.1"/>
    <property type="molecule type" value="Genomic_DNA"/>
</dbReference>
<keyword evidence="8" id="KW-1185">Reference proteome</keyword>
<keyword evidence="3 6" id="KW-0456">Lyase</keyword>
<evidence type="ECO:0000256" key="4">
    <source>
        <dbReference type="ARBA" id="ARBA00023270"/>
    </source>
</evidence>
<comment type="caution">
    <text evidence="7">The sequence shown here is derived from an EMBL/GenBank/DDBJ whole genome shotgun (WGS) entry which is preliminary data.</text>
</comment>
<dbReference type="CDD" id="cd00959">
    <property type="entry name" value="DeoC"/>
    <property type="match status" value="1"/>
</dbReference>
<dbReference type="NCBIfam" id="TIGR00126">
    <property type="entry name" value="deoC"/>
    <property type="match status" value="1"/>
</dbReference>
<dbReference type="InterPro" id="IPR002915">
    <property type="entry name" value="DeoC/FbaB/LacD_aldolase"/>
</dbReference>
<comment type="caution">
    <text evidence="6">Lacks conserved residue(s) required for the propagation of feature annotation.</text>
</comment>
<organism evidence="7 8">
    <name type="scientific">Gelatiniphilus marinus</name>
    <dbReference type="NCBI Taxonomy" id="1759464"/>
    <lineage>
        <taxon>Bacteria</taxon>
        <taxon>Pseudomonadati</taxon>
        <taxon>Bacteroidota</taxon>
        <taxon>Flavobacteriia</taxon>
        <taxon>Flavobacteriales</taxon>
        <taxon>Flavobacteriaceae</taxon>
        <taxon>Gelatiniphilus</taxon>
    </lineage>
</organism>
<evidence type="ECO:0000256" key="1">
    <source>
        <dbReference type="ARBA" id="ARBA00010936"/>
    </source>
</evidence>
<comment type="subcellular location">
    <subcellularLocation>
        <location evidence="6">Cytoplasm</location>
    </subcellularLocation>
</comment>
<dbReference type="PANTHER" id="PTHR10889">
    <property type="entry name" value="DEOXYRIBOSE-PHOSPHATE ALDOLASE"/>
    <property type="match status" value="1"/>
</dbReference>
<dbReference type="InterPro" id="IPR011343">
    <property type="entry name" value="DeoC"/>
</dbReference>
<dbReference type="SMART" id="SM01133">
    <property type="entry name" value="DeoC"/>
    <property type="match status" value="1"/>
</dbReference>
<gene>
    <name evidence="6 7" type="primary">deoC</name>
    <name evidence="7" type="ORF">ACFSQS_02920</name>
</gene>
<reference evidence="8" key="1">
    <citation type="journal article" date="2019" name="Int. J. Syst. Evol. Microbiol.">
        <title>The Global Catalogue of Microorganisms (GCM) 10K type strain sequencing project: providing services to taxonomists for standard genome sequencing and annotation.</title>
        <authorList>
            <consortium name="The Broad Institute Genomics Platform"/>
            <consortium name="The Broad Institute Genome Sequencing Center for Infectious Disease"/>
            <person name="Wu L."/>
            <person name="Ma J."/>
        </authorList>
    </citation>
    <scope>NUCLEOTIDE SEQUENCE [LARGE SCALE GENOMIC DNA]</scope>
    <source>
        <strain evidence="8">KCTC 42903</strain>
    </source>
</reference>
<dbReference type="Pfam" id="PF01791">
    <property type="entry name" value="DeoC"/>
    <property type="match status" value="1"/>
</dbReference>
<sequence length="246" mass="27606">MQISNQIEYTLLHPSATERDIIELCLEAKKHSYCAVNVNSYYVTFVKQFLINTNVKVCTPIGFPLGAMATASKVYEAKQALNDGADEIEMVINQGLLKSKNYVSILKDITDVKRAIGSTPLKVIIEISELNKNEVIRICEICLDAKVDYIKTSSGFSKNGATQTTVKIIKKTVKNRIKIVAFDGIEDYETAVKYLESGADRVGVNYGILLFNDKRAKRNSKIFKQYIKTFKEEQALKVTETVTVKN</sequence>
<feature type="active site" description="Proton donor/acceptor" evidence="6">
    <location>
        <position position="89"/>
    </location>
</feature>
<dbReference type="Gene3D" id="3.20.20.70">
    <property type="entry name" value="Aldolase class I"/>
    <property type="match status" value="1"/>
</dbReference>
<keyword evidence="4 6" id="KW-0704">Schiff base</keyword>
<accession>A0ABW5JMX7</accession>
<dbReference type="RefSeq" id="WP_388013826.1">
    <property type="nucleotide sequence ID" value="NZ_JBHUDT010000001.1"/>
</dbReference>